<accession>A0ABQ9GH70</accession>
<evidence type="ECO:0000313" key="3">
    <source>
        <dbReference type="EMBL" id="KAJ8871367.1"/>
    </source>
</evidence>
<keyword evidence="2" id="KW-0812">Transmembrane</keyword>
<feature type="compositionally biased region" description="Basic and acidic residues" evidence="1">
    <location>
        <begin position="1"/>
        <end position="14"/>
    </location>
</feature>
<feature type="region of interest" description="Disordered" evidence="1">
    <location>
        <begin position="1"/>
        <end position="40"/>
    </location>
</feature>
<organism evidence="3 4">
    <name type="scientific">Dryococelus australis</name>
    <dbReference type="NCBI Taxonomy" id="614101"/>
    <lineage>
        <taxon>Eukaryota</taxon>
        <taxon>Metazoa</taxon>
        <taxon>Ecdysozoa</taxon>
        <taxon>Arthropoda</taxon>
        <taxon>Hexapoda</taxon>
        <taxon>Insecta</taxon>
        <taxon>Pterygota</taxon>
        <taxon>Neoptera</taxon>
        <taxon>Polyneoptera</taxon>
        <taxon>Phasmatodea</taxon>
        <taxon>Verophasmatodea</taxon>
        <taxon>Anareolatae</taxon>
        <taxon>Phasmatidae</taxon>
        <taxon>Eurycanthinae</taxon>
        <taxon>Dryococelus</taxon>
    </lineage>
</organism>
<proteinExistence type="predicted"/>
<comment type="caution">
    <text evidence="3">The sequence shown here is derived from an EMBL/GenBank/DDBJ whole genome shotgun (WGS) entry which is preliminary data.</text>
</comment>
<evidence type="ECO:0000313" key="4">
    <source>
        <dbReference type="Proteomes" id="UP001159363"/>
    </source>
</evidence>
<feature type="compositionally biased region" description="Basic and acidic residues" evidence="1">
    <location>
        <begin position="288"/>
        <end position="302"/>
    </location>
</feature>
<dbReference type="Proteomes" id="UP001159363">
    <property type="component" value="Chromosome 11"/>
</dbReference>
<feature type="region of interest" description="Disordered" evidence="1">
    <location>
        <begin position="95"/>
        <end position="114"/>
    </location>
</feature>
<feature type="region of interest" description="Disordered" evidence="1">
    <location>
        <begin position="288"/>
        <end position="343"/>
    </location>
</feature>
<keyword evidence="2" id="KW-0472">Membrane</keyword>
<feature type="transmembrane region" description="Helical" evidence="2">
    <location>
        <begin position="186"/>
        <end position="208"/>
    </location>
</feature>
<evidence type="ECO:0000256" key="2">
    <source>
        <dbReference type="SAM" id="Phobius"/>
    </source>
</evidence>
<reference evidence="3 4" key="1">
    <citation type="submission" date="2023-02" db="EMBL/GenBank/DDBJ databases">
        <title>LHISI_Scaffold_Assembly.</title>
        <authorList>
            <person name="Stuart O.P."/>
            <person name="Cleave R."/>
            <person name="Magrath M.J.L."/>
            <person name="Mikheyev A.S."/>
        </authorList>
    </citation>
    <scope>NUCLEOTIDE SEQUENCE [LARGE SCALE GENOMIC DNA]</scope>
    <source>
        <strain evidence="3">Daus_M_001</strain>
        <tissue evidence="3">Leg muscle</tissue>
    </source>
</reference>
<evidence type="ECO:0000256" key="1">
    <source>
        <dbReference type="SAM" id="MobiDB-lite"/>
    </source>
</evidence>
<gene>
    <name evidence="3" type="ORF">PR048_027684</name>
</gene>
<name>A0ABQ9GH70_9NEOP</name>
<protein>
    <submittedName>
        <fullName evidence="3">Uncharacterized protein</fullName>
    </submittedName>
</protein>
<keyword evidence="2" id="KW-1133">Transmembrane helix</keyword>
<sequence>MKGREKRDIPEKTRRSMASSGTIPTCKNPVTRPGNESQEDKCTNKRVCTFALPGIPTQKPSFTSRHTLNCATERSADVWTPPNCVDLDRVSPSRCPETSLSSGEGGGGGLSSQHPLKCSRTHWSPSFLPTPSLPLVTPNTTHCTSSTRFGPRHCYQPRLRKRASPPPPTARHAVEKRSSLIAMERWCGLGCAAGVGVLLWCVCVRARARAPLLRYLRWFCGDFLRASLVLRCGSEAAEDPDVQPIQRCDLDVESLLNPAMFSNVSERRKFFELSPMLLPMKVIEVNMERRQREGEGKTRYPRENPPGTASSGTIPTCESPVTRLGIEPSSPSLETSVLIAQPP</sequence>
<dbReference type="EMBL" id="JARBHB010000012">
    <property type="protein sequence ID" value="KAJ8871367.1"/>
    <property type="molecule type" value="Genomic_DNA"/>
</dbReference>
<feature type="compositionally biased region" description="Polar residues" evidence="1">
    <location>
        <begin position="16"/>
        <end position="25"/>
    </location>
</feature>
<keyword evidence="4" id="KW-1185">Reference proteome</keyword>
<feature type="compositionally biased region" description="Polar residues" evidence="1">
    <location>
        <begin position="307"/>
        <end position="316"/>
    </location>
</feature>